<evidence type="ECO:0000256" key="2">
    <source>
        <dbReference type="ARBA" id="ARBA00022741"/>
    </source>
</evidence>
<dbReference type="Proteomes" id="UP001059380">
    <property type="component" value="Chromosome"/>
</dbReference>
<reference evidence="5" key="1">
    <citation type="submission" date="2021-04" db="EMBL/GenBank/DDBJ databases">
        <title>Phylogenetic analysis of Acidobacteriaceae.</title>
        <authorList>
            <person name="Qiu L."/>
            <person name="Zhang Q."/>
        </authorList>
    </citation>
    <scope>NUCLEOTIDE SEQUENCE</scope>
    <source>
        <strain evidence="5">DSM 25168</strain>
    </source>
</reference>
<dbReference type="CDD" id="cd19481">
    <property type="entry name" value="RecA-like_protease"/>
    <property type="match status" value="1"/>
</dbReference>
<evidence type="ECO:0000259" key="4">
    <source>
        <dbReference type="SMART" id="SM00382"/>
    </source>
</evidence>
<organism evidence="5 6">
    <name type="scientific">Occallatibacter riparius</name>
    <dbReference type="NCBI Taxonomy" id="1002689"/>
    <lineage>
        <taxon>Bacteria</taxon>
        <taxon>Pseudomonadati</taxon>
        <taxon>Acidobacteriota</taxon>
        <taxon>Terriglobia</taxon>
        <taxon>Terriglobales</taxon>
        <taxon>Acidobacteriaceae</taxon>
        <taxon>Occallatibacter</taxon>
    </lineage>
</organism>
<evidence type="ECO:0000313" key="5">
    <source>
        <dbReference type="EMBL" id="UWZ81750.1"/>
    </source>
</evidence>
<dbReference type="Gene3D" id="3.40.50.300">
    <property type="entry name" value="P-loop containing nucleotide triphosphate hydrolases"/>
    <property type="match status" value="2"/>
</dbReference>
<dbReference type="SUPFAM" id="SSF52540">
    <property type="entry name" value="P-loop containing nucleoside triphosphate hydrolases"/>
    <property type="match status" value="2"/>
</dbReference>
<feature type="domain" description="AAA+ ATPase" evidence="4">
    <location>
        <begin position="240"/>
        <end position="405"/>
    </location>
</feature>
<dbReference type="InterPro" id="IPR027417">
    <property type="entry name" value="P-loop_NTPase"/>
</dbReference>
<name>A0A9J7BLI4_9BACT</name>
<evidence type="ECO:0000313" key="6">
    <source>
        <dbReference type="Proteomes" id="UP001059380"/>
    </source>
</evidence>
<accession>A0A9J7BLI4</accession>
<keyword evidence="6" id="KW-1185">Reference proteome</keyword>
<comment type="similarity">
    <text evidence="1">Belongs to the AAA ATPase family.</text>
</comment>
<dbReference type="EMBL" id="CP093313">
    <property type="protein sequence ID" value="UWZ81750.1"/>
    <property type="molecule type" value="Genomic_DNA"/>
</dbReference>
<protein>
    <submittedName>
        <fullName evidence="5">ATP-binding protein</fullName>
    </submittedName>
</protein>
<dbReference type="InterPro" id="IPR003593">
    <property type="entry name" value="AAA+_ATPase"/>
</dbReference>
<proteinExistence type="inferred from homology"/>
<dbReference type="KEGG" id="orp:MOP44_14265"/>
<dbReference type="SMART" id="SM00382">
    <property type="entry name" value="AAA"/>
    <property type="match status" value="2"/>
</dbReference>
<feature type="domain" description="AAA+ ATPase" evidence="4">
    <location>
        <begin position="455"/>
        <end position="587"/>
    </location>
</feature>
<evidence type="ECO:0000256" key="3">
    <source>
        <dbReference type="ARBA" id="ARBA00022840"/>
    </source>
</evidence>
<dbReference type="GO" id="GO:0005524">
    <property type="term" value="F:ATP binding"/>
    <property type="evidence" value="ECO:0007669"/>
    <property type="project" value="UniProtKB-KW"/>
</dbReference>
<dbReference type="GO" id="GO:0016887">
    <property type="term" value="F:ATP hydrolysis activity"/>
    <property type="evidence" value="ECO:0007669"/>
    <property type="project" value="InterPro"/>
</dbReference>
<dbReference type="InterPro" id="IPR003959">
    <property type="entry name" value="ATPase_AAA_core"/>
</dbReference>
<dbReference type="Pfam" id="PF00004">
    <property type="entry name" value="AAA"/>
    <property type="match status" value="1"/>
</dbReference>
<sequence>MTKRTPMRTSDAIQARVRACAKLRTAWMEHLWAQGETSPDQGLAIPPAEVRRILADPRHAQERYKNFCREENNRELVRAASAAGKALETSSFWKQLGDQFGLTSAERDLLALCVACELDPHLGRALAYLADDTRANQPTAAAAAALFGWSGGPAPMSSLLRWRLAHPAHGEPALRATTPWQIDAAVVLSIEAERWFDPSLDRSTRMLPPEYARSLPCLYPQLLGKMLAELTPESLLCEGRDLELVLIGPDGSGRETLAAQYAAAIDCPLLAVTPALLPGASSTPGESRLDALVQAIRLAHASGAVLFWRDAEQLTPQENAELKALASRCLRGAQQSLSATHRFVLDPLPTAQRLECWSHWSDAEPPAIVRVQRLTPNEIRLVAQSASKEAVYIALRRAAEAHGELMQPLACPYTWDDLVVSPSLQKMLKDFEGQVLLRWEVYEEWGFSRLTHLGQGISALFGGPSGTGKTMAAQVLARSLGLELYRVDLAGVVNKYIGETEKRLRNVFDACERSGALLFFDEADALFGSRMQVKDSHDRFANIEIDYLLQRIEQFDGIAILATNRKNDLDTAFLRRLRFVMDFLPPDKRERRVLWEKSLPEFSARGERITEDIDFDLLAEEMDLNGAQIKAIALGAAFLARGAGKKIGMEQIETSALREYAKQGQLMRTSLGRGALL</sequence>
<evidence type="ECO:0000256" key="1">
    <source>
        <dbReference type="ARBA" id="ARBA00006914"/>
    </source>
</evidence>
<dbReference type="InterPro" id="IPR054472">
    <property type="entry name" value="WHD"/>
</dbReference>
<dbReference type="RefSeq" id="WP_260790629.1">
    <property type="nucleotide sequence ID" value="NZ_CP093313.1"/>
</dbReference>
<dbReference type="PANTHER" id="PTHR23073">
    <property type="entry name" value="26S PROTEASOME REGULATORY SUBUNIT"/>
    <property type="match status" value="1"/>
</dbReference>
<dbReference type="AlphaFoldDB" id="A0A9J7BLI4"/>
<keyword evidence="3 5" id="KW-0067">ATP-binding</keyword>
<dbReference type="Pfam" id="PF22977">
    <property type="entry name" value="WHD"/>
    <property type="match status" value="1"/>
</dbReference>
<dbReference type="InterPro" id="IPR050221">
    <property type="entry name" value="26S_Proteasome_ATPase"/>
</dbReference>
<gene>
    <name evidence="5" type="ORF">MOP44_14265</name>
</gene>
<keyword evidence="2" id="KW-0547">Nucleotide-binding</keyword>